<feature type="transmembrane region" description="Helical" evidence="6">
    <location>
        <begin position="230"/>
        <end position="259"/>
    </location>
</feature>
<feature type="transmembrane region" description="Helical" evidence="6">
    <location>
        <begin position="271"/>
        <end position="293"/>
    </location>
</feature>
<dbReference type="EMBL" id="CAIX01000011">
    <property type="protein sequence ID" value="CCI40754.1"/>
    <property type="molecule type" value="Genomic_DNA"/>
</dbReference>
<feature type="transmembrane region" description="Helical" evidence="6">
    <location>
        <begin position="314"/>
        <end position="333"/>
    </location>
</feature>
<feature type="transmembrane region" description="Helical" evidence="6">
    <location>
        <begin position="179"/>
        <end position="203"/>
    </location>
</feature>
<evidence type="ECO:0000256" key="3">
    <source>
        <dbReference type="ARBA" id="ARBA00022692"/>
    </source>
</evidence>
<feature type="transmembrane region" description="Helical" evidence="6">
    <location>
        <begin position="152"/>
        <end position="173"/>
    </location>
</feature>
<sequence>MNKILILLAILFTPIIYYTVLCNHKPRNALPLDHTIRPIDTISSADLHRNDAKLDLNQMEDDISDKKPLRKQSEKASKPEIDREKRFKLIPNLDPNDSRVNGLAGGISLMLETVAPYLFGYIFGFLGSIPIAGPTSAMVFRLGIQGKYRSGLAIASGGAIAEAVYAGIAFWGFGSFLDGASFLLPISKVFGAFAFSGMGIYFIRLDFKPPNEPELRDSQHKKLQRARDEVLRSVLMGFTISGINPALLATYTAAIASIYSAGMLTFNFRLAVVFSVGVSCGIFSWFYVLLALLKKYKKRLKNKTIGLFMRGMGYFLLVMGFLCAKSAIEYFIVGF</sequence>
<keyword evidence="5 6" id="KW-0472">Membrane</keyword>
<dbReference type="OrthoDB" id="73678at2759"/>
<keyword evidence="3 6" id="KW-0812">Transmembrane</keyword>
<comment type="caution">
    <text evidence="7">The sequence shown here is derived from an EMBL/GenBank/DDBJ whole genome shotgun (WGS) entry which is preliminary data.</text>
</comment>
<dbReference type="InParanoid" id="A0A024G364"/>
<organism evidence="7 8">
    <name type="scientific">Albugo candida</name>
    <dbReference type="NCBI Taxonomy" id="65357"/>
    <lineage>
        <taxon>Eukaryota</taxon>
        <taxon>Sar</taxon>
        <taxon>Stramenopiles</taxon>
        <taxon>Oomycota</taxon>
        <taxon>Peronosporomycetes</taxon>
        <taxon>Albuginales</taxon>
        <taxon>Albuginaceae</taxon>
        <taxon>Albugo</taxon>
    </lineage>
</organism>
<protein>
    <submittedName>
        <fullName evidence="7">Uncharacterized protein</fullName>
    </submittedName>
</protein>
<keyword evidence="8" id="KW-1185">Reference proteome</keyword>
<accession>A0A024G364</accession>
<dbReference type="AlphaFoldDB" id="A0A024G364"/>
<dbReference type="GO" id="GO:0015171">
    <property type="term" value="F:amino acid transmembrane transporter activity"/>
    <property type="evidence" value="ECO:0007669"/>
    <property type="project" value="TreeGrafter"/>
</dbReference>
<dbReference type="PANTHER" id="PTHR30086">
    <property type="entry name" value="ARGININE EXPORTER PROTEIN ARGO"/>
    <property type="match status" value="1"/>
</dbReference>
<evidence type="ECO:0000256" key="1">
    <source>
        <dbReference type="ARBA" id="ARBA00004651"/>
    </source>
</evidence>
<evidence type="ECO:0000256" key="4">
    <source>
        <dbReference type="ARBA" id="ARBA00022989"/>
    </source>
</evidence>
<feature type="transmembrane region" description="Helical" evidence="6">
    <location>
        <begin position="118"/>
        <end position="140"/>
    </location>
</feature>
<evidence type="ECO:0000313" key="7">
    <source>
        <dbReference type="EMBL" id="CCI40754.1"/>
    </source>
</evidence>
<comment type="subcellular location">
    <subcellularLocation>
        <location evidence="1">Cell membrane</location>
        <topology evidence="1">Multi-pass membrane protein</topology>
    </subcellularLocation>
</comment>
<evidence type="ECO:0000313" key="8">
    <source>
        <dbReference type="Proteomes" id="UP000053237"/>
    </source>
</evidence>
<keyword evidence="4 6" id="KW-1133">Transmembrane helix</keyword>
<dbReference type="InterPro" id="IPR001123">
    <property type="entry name" value="LeuE-type"/>
</dbReference>
<keyword evidence="2" id="KW-1003">Cell membrane</keyword>
<dbReference type="Proteomes" id="UP000053237">
    <property type="component" value="Unassembled WGS sequence"/>
</dbReference>
<name>A0A024G364_9STRA</name>
<reference evidence="7 8" key="1">
    <citation type="submission" date="2012-05" db="EMBL/GenBank/DDBJ databases">
        <title>Recombination and specialization in a pathogen metapopulation.</title>
        <authorList>
            <person name="Gardiner A."/>
            <person name="Kemen E."/>
            <person name="Schultz-Larsen T."/>
            <person name="MacLean D."/>
            <person name="Van Oosterhout C."/>
            <person name="Jones J.D.G."/>
        </authorList>
    </citation>
    <scope>NUCLEOTIDE SEQUENCE [LARGE SCALE GENOMIC DNA]</scope>
    <source>
        <strain evidence="7 8">Ac Nc2</strain>
    </source>
</reference>
<evidence type="ECO:0000256" key="5">
    <source>
        <dbReference type="ARBA" id="ARBA00023136"/>
    </source>
</evidence>
<evidence type="ECO:0000256" key="6">
    <source>
        <dbReference type="SAM" id="Phobius"/>
    </source>
</evidence>
<evidence type="ECO:0000256" key="2">
    <source>
        <dbReference type="ARBA" id="ARBA00022475"/>
    </source>
</evidence>
<gene>
    <name evidence="7" type="ORF">BN9_015380</name>
</gene>
<dbReference type="GO" id="GO:0005886">
    <property type="term" value="C:plasma membrane"/>
    <property type="evidence" value="ECO:0007669"/>
    <property type="project" value="UniProtKB-SubCell"/>
</dbReference>
<proteinExistence type="predicted"/>
<dbReference type="Pfam" id="PF01810">
    <property type="entry name" value="LysE"/>
    <property type="match status" value="1"/>
</dbReference>
<dbReference type="PANTHER" id="PTHR30086:SF20">
    <property type="entry name" value="ARGININE EXPORTER PROTEIN ARGO-RELATED"/>
    <property type="match status" value="1"/>
</dbReference>